<reference evidence="1 2" key="1">
    <citation type="submission" date="2019-04" db="EMBL/GenBank/DDBJ databases">
        <title>Niastella caeni sp. nov., isolated from activated sludge.</title>
        <authorList>
            <person name="Sheng M."/>
        </authorList>
    </citation>
    <scope>NUCLEOTIDE SEQUENCE [LARGE SCALE GENOMIC DNA]</scope>
    <source>
        <strain evidence="1 2">HX-2-15</strain>
    </source>
</reference>
<proteinExistence type="predicted"/>
<sequence>MHKENKNQRIDHIELEKSKSHIIVEIIEYVPNSVVIKTIIKKSTGNISIMSFDSGEGLTEKTSPFDTFVQIIEGEAEIVIDNVTNLLQSGEGIIIPAHSPNFIKPNGRFKMILTTIKSGYE</sequence>
<evidence type="ECO:0000313" key="2">
    <source>
        <dbReference type="Proteomes" id="UP000306918"/>
    </source>
</evidence>
<name>A0A4S8HVZ4_9BACT</name>
<keyword evidence="2" id="KW-1185">Reference proteome</keyword>
<dbReference type="InterPro" id="IPR014710">
    <property type="entry name" value="RmlC-like_jellyroll"/>
</dbReference>
<dbReference type="Proteomes" id="UP000306918">
    <property type="component" value="Unassembled WGS sequence"/>
</dbReference>
<protein>
    <submittedName>
        <fullName evidence="1">Cupin</fullName>
    </submittedName>
</protein>
<dbReference type="OrthoDB" id="1121052at2"/>
<accession>A0A4S8HVZ4</accession>
<dbReference type="SUPFAM" id="SSF51182">
    <property type="entry name" value="RmlC-like cupins"/>
    <property type="match status" value="1"/>
</dbReference>
<evidence type="ECO:0000313" key="1">
    <source>
        <dbReference type="EMBL" id="THU38224.1"/>
    </source>
</evidence>
<comment type="caution">
    <text evidence="1">The sequence shown here is derived from an EMBL/GenBank/DDBJ whole genome shotgun (WGS) entry which is preliminary data.</text>
</comment>
<dbReference type="PANTHER" id="PTHR37694">
    <property type="entry name" value="SLR8022 PROTEIN"/>
    <property type="match status" value="1"/>
</dbReference>
<gene>
    <name evidence="1" type="ORF">FAM09_16220</name>
</gene>
<dbReference type="AlphaFoldDB" id="A0A4S8HVZ4"/>
<dbReference type="RefSeq" id="WP_136578180.1">
    <property type="nucleotide sequence ID" value="NZ_STFF01000004.1"/>
</dbReference>
<dbReference type="PANTHER" id="PTHR37694:SF1">
    <property type="entry name" value="SLR8022 PROTEIN"/>
    <property type="match status" value="1"/>
</dbReference>
<dbReference type="InterPro" id="IPR011051">
    <property type="entry name" value="RmlC_Cupin_sf"/>
</dbReference>
<organism evidence="1 2">
    <name type="scientific">Niastella caeni</name>
    <dbReference type="NCBI Taxonomy" id="2569763"/>
    <lineage>
        <taxon>Bacteria</taxon>
        <taxon>Pseudomonadati</taxon>
        <taxon>Bacteroidota</taxon>
        <taxon>Chitinophagia</taxon>
        <taxon>Chitinophagales</taxon>
        <taxon>Chitinophagaceae</taxon>
        <taxon>Niastella</taxon>
    </lineage>
</organism>
<dbReference type="Gene3D" id="2.60.120.10">
    <property type="entry name" value="Jelly Rolls"/>
    <property type="match status" value="1"/>
</dbReference>
<dbReference type="EMBL" id="STFF01000004">
    <property type="protein sequence ID" value="THU38224.1"/>
    <property type="molecule type" value="Genomic_DNA"/>
</dbReference>
<dbReference type="CDD" id="cd02230">
    <property type="entry name" value="cupin_HP0902-like"/>
    <property type="match status" value="1"/>
</dbReference>